<gene>
    <name evidence="1" type="ORF">LY90DRAFT_500395</name>
</gene>
<evidence type="ECO:0000313" key="2">
    <source>
        <dbReference type="Proteomes" id="UP000193920"/>
    </source>
</evidence>
<protein>
    <submittedName>
        <fullName evidence="1">Uncharacterized protein</fullName>
    </submittedName>
</protein>
<comment type="caution">
    <text evidence="1">The sequence shown here is derived from an EMBL/GenBank/DDBJ whole genome shotgun (WGS) entry which is preliminary data.</text>
</comment>
<reference evidence="1 2" key="1">
    <citation type="submission" date="2016-08" db="EMBL/GenBank/DDBJ databases">
        <title>A Parts List for Fungal Cellulosomes Revealed by Comparative Genomics.</title>
        <authorList>
            <consortium name="DOE Joint Genome Institute"/>
            <person name="Haitjema C.H."/>
            <person name="Gilmore S.P."/>
            <person name="Henske J.K."/>
            <person name="Solomon K.V."/>
            <person name="De Groot R."/>
            <person name="Kuo A."/>
            <person name="Mondo S.J."/>
            <person name="Salamov A.A."/>
            <person name="Labutti K."/>
            <person name="Zhao Z."/>
            <person name="Chiniquy J."/>
            <person name="Barry K."/>
            <person name="Brewer H.M."/>
            <person name="Purvine S.O."/>
            <person name="Wright A.T."/>
            <person name="Boxma B."/>
            <person name="Van Alen T."/>
            <person name="Hackstein J.H."/>
            <person name="Baker S.E."/>
            <person name="Grigoriev I.V."/>
            <person name="O'Malley M.A."/>
        </authorList>
    </citation>
    <scope>NUCLEOTIDE SEQUENCE [LARGE SCALE GENOMIC DNA]</scope>
    <source>
        <strain evidence="1 2">G1</strain>
    </source>
</reference>
<accession>A0A1Y2FAZ2</accession>
<dbReference type="AlphaFoldDB" id="A0A1Y2FAZ2"/>
<organism evidence="1 2">
    <name type="scientific">Neocallimastix californiae</name>
    <dbReference type="NCBI Taxonomy" id="1754190"/>
    <lineage>
        <taxon>Eukaryota</taxon>
        <taxon>Fungi</taxon>
        <taxon>Fungi incertae sedis</taxon>
        <taxon>Chytridiomycota</taxon>
        <taxon>Chytridiomycota incertae sedis</taxon>
        <taxon>Neocallimastigomycetes</taxon>
        <taxon>Neocallimastigales</taxon>
        <taxon>Neocallimastigaceae</taxon>
        <taxon>Neocallimastix</taxon>
    </lineage>
</organism>
<sequence>MNYDSSNDSLTYYLNDENNDLTEYENDEEILEEIKILPTKIKSNNQVDIKSILERANITIYNIKGDYEIYGIDIILDSMINIVLISSLEILNEYPVSIKDVTKYINKYINVILENMNNLQNKNNKQFNENYIKII</sequence>
<proteinExistence type="predicted"/>
<dbReference type="Proteomes" id="UP000193920">
    <property type="component" value="Unassembled WGS sequence"/>
</dbReference>
<evidence type="ECO:0000313" key="1">
    <source>
        <dbReference type="EMBL" id="ORY80614.1"/>
    </source>
</evidence>
<name>A0A1Y2FAZ2_9FUNG</name>
<dbReference type="EMBL" id="MCOG01000012">
    <property type="protein sequence ID" value="ORY80614.1"/>
    <property type="molecule type" value="Genomic_DNA"/>
</dbReference>
<keyword evidence="2" id="KW-1185">Reference proteome</keyword>